<evidence type="ECO:0000259" key="1">
    <source>
        <dbReference type="PROSITE" id="PS51677"/>
    </source>
</evidence>
<feature type="domain" description="NodB homology" evidence="1">
    <location>
        <begin position="242"/>
        <end position="467"/>
    </location>
</feature>
<accession>A0A7Z2G306</accession>
<gene>
    <name evidence="2" type="ORF">FAZ97_03255</name>
</gene>
<reference evidence="2 3" key="1">
    <citation type="submission" date="2019-12" db="EMBL/GenBank/DDBJ databases">
        <title>Paraburkholderia acidiphila 7Q-K02 sp. nov and Paraburkholderia acidisoli DHF22 sp. nov., two strains isolated from forest soil.</title>
        <authorList>
            <person name="Gao Z."/>
            <person name="Qiu L."/>
        </authorList>
    </citation>
    <scope>NUCLEOTIDE SEQUENCE [LARGE SCALE GENOMIC DNA]</scope>
    <source>
        <strain evidence="2 3">7Q-K02</strain>
    </source>
</reference>
<dbReference type="Gene3D" id="3.20.20.370">
    <property type="entry name" value="Glycoside hydrolase/deacetylase"/>
    <property type="match status" value="1"/>
</dbReference>
<dbReference type="RefSeq" id="WP_158757168.1">
    <property type="nucleotide sequence ID" value="NZ_CP046909.1"/>
</dbReference>
<dbReference type="InterPro" id="IPR011330">
    <property type="entry name" value="Glyco_hydro/deAcase_b/a-brl"/>
</dbReference>
<evidence type="ECO:0000313" key="3">
    <source>
        <dbReference type="Proteomes" id="UP000434209"/>
    </source>
</evidence>
<dbReference type="Proteomes" id="UP000434209">
    <property type="component" value="Chromosome 1"/>
</dbReference>
<organism evidence="2 3">
    <name type="scientific">Paraburkholderia acidiphila</name>
    <dbReference type="NCBI Taxonomy" id="2571747"/>
    <lineage>
        <taxon>Bacteria</taxon>
        <taxon>Pseudomonadati</taxon>
        <taxon>Pseudomonadota</taxon>
        <taxon>Betaproteobacteria</taxon>
        <taxon>Burkholderiales</taxon>
        <taxon>Burkholderiaceae</taxon>
        <taxon>Paraburkholderia</taxon>
    </lineage>
</organism>
<name>A0A7Z2G306_9BURK</name>
<dbReference type="GO" id="GO:0016810">
    <property type="term" value="F:hydrolase activity, acting on carbon-nitrogen (but not peptide) bonds"/>
    <property type="evidence" value="ECO:0007669"/>
    <property type="project" value="InterPro"/>
</dbReference>
<dbReference type="EMBL" id="CP046909">
    <property type="protein sequence ID" value="QGZ54010.1"/>
    <property type="molecule type" value="Genomic_DNA"/>
</dbReference>
<dbReference type="OrthoDB" id="8134758at2"/>
<dbReference type="InterPro" id="IPR002509">
    <property type="entry name" value="NODB_dom"/>
</dbReference>
<dbReference type="Pfam" id="PF01522">
    <property type="entry name" value="Polysacc_deac_1"/>
    <property type="match status" value="1"/>
</dbReference>
<keyword evidence="3" id="KW-1185">Reference proteome</keyword>
<sequence length="525" mass="56857">MIGVLFPETSSAAGRLVLAALQRSVSAAQARPLACAGLFAAGTPALIVAVDVPDAWGDALVEWIDGSAGKLLVFGRLPEALASRLGCTHAAWPQGLAEAARSVPALAGHDAQSAARVRYDDTATMLGGRAWERPFERFDFTDEWNNLGYGAIRADHSIWALRHPLDVPPAARLASVEIDGAARLAYAALWQQAQSSVLWFNRSVGPCDSFEWRLVENFLSAHRADVLPCQPVLSEIPWGYDAAITSRLDCDEDIESARALWQAYQRLGVPFSLAIHTSNLRDDTHYAILREFAASAGTALMSHTATHAPNWGGSYEAALAEGTESMRLIEEVTGQRVRYAVSPFHQSPDYALHALCDAGYAGCVGGIIRNDPEFLIARGGTLAGLPDGFIGHSQQTMLHGDCMLASGDALAVFKEAFDLARETRTLFGYLDHPFSPRYEYGWTDEAVRIAAHEQLIAHIRSRAVKPIFLDENAALDFLGAKASIQVVEDGDAFRFIAPRASSNALVFAVEYRGECVPVTNKGLPR</sequence>
<proteinExistence type="predicted"/>
<dbReference type="KEGG" id="pacp:FAZ97_03255"/>
<dbReference type="SUPFAM" id="SSF88713">
    <property type="entry name" value="Glycoside hydrolase/deacetylase"/>
    <property type="match status" value="1"/>
</dbReference>
<protein>
    <submittedName>
        <fullName evidence="2">Polysaccharide deacetylase family protein</fullName>
    </submittedName>
</protein>
<dbReference type="GO" id="GO:0005975">
    <property type="term" value="P:carbohydrate metabolic process"/>
    <property type="evidence" value="ECO:0007669"/>
    <property type="project" value="InterPro"/>
</dbReference>
<dbReference type="AlphaFoldDB" id="A0A7Z2G306"/>
<dbReference type="PROSITE" id="PS51677">
    <property type="entry name" value="NODB"/>
    <property type="match status" value="1"/>
</dbReference>
<evidence type="ECO:0000313" key="2">
    <source>
        <dbReference type="EMBL" id="QGZ54010.1"/>
    </source>
</evidence>